<feature type="transmembrane region" description="Helical" evidence="1">
    <location>
        <begin position="177"/>
        <end position="199"/>
    </location>
</feature>
<reference evidence="2 3" key="1">
    <citation type="submission" date="2021-05" db="EMBL/GenBank/DDBJ databases">
        <title>Shewanella sp. JM162201.</title>
        <authorList>
            <person name="Xu S."/>
            <person name="Li A."/>
        </authorList>
    </citation>
    <scope>NUCLEOTIDE SEQUENCE [LARGE SCALE GENOMIC DNA]</scope>
    <source>
        <strain evidence="2 3">JM162201</strain>
    </source>
</reference>
<keyword evidence="1" id="KW-1133">Transmembrane helix</keyword>
<feature type="transmembrane region" description="Helical" evidence="1">
    <location>
        <begin position="134"/>
        <end position="162"/>
    </location>
</feature>
<dbReference type="RefSeq" id="WP_214507807.1">
    <property type="nucleotide sequence ID" value="NZ_JAHEPS010000005.1"/>
</dbReference>
<dbReference type="Proteomes" id="UP001195903">
    <property type="component" value="Unassembled WGS sequence"/>
</dbReference>
<keyword evidence="1" id="KW-0472">Membrane</keyword>
<feature type="transmembrane region" description="Helical" evidence="1">
    <location>
        <begin position="90"/>
        <end position="113"/>
    </location>
</feature>
<keyword evidence="3" id="KW-1185">Reference proteome</keyword>
<feature type="transmembrane region" description="Helical" evidence="1">
    <location>
        <begin position="35"/>
        <end position="53"/>
    </location>
</feature>
<organism evidence="2 3">
    <name type="scientific">Shewanella jiangmenensis</name>
    <dbReference type="NCBI Taxonomy" id="2837387"/>
    <lineage>
        <taxon>Bacteria</taxon>
        <taxon>Pseudomonadati</taxon>
        <taxon>Pseudomonadota</taxon>
        <taxon>Gammaproteobacteria</taxon>
        <taxon>Alteromonadales</taxon>
        <taxon>Shewanellaceae</taxon>
        <taxon>Shewanella</taxon>
    </lineage>
</organism>
<proteinExistence type="predicted"/>
<name>A0ABS5V569_9GAMM</name>
<accession>A0ABS5V569</accession>
<sequence length="281" mass="31038">MNSQTITQGAPQALHHTWLIARQEVIKGFFNRRGIIALLAFVLVWGLILFYPIKQAASYLADPAIREGLASLSAVASPRKLLSWEIPELALFWVISLYWFPLFAILSSADQFATDKSRKTFRFLVQRTGREPLFFGRVLGQMLLQSSYILVAGAATLLLILFRDPALIPAALRDCVLVLLNLFIVITPYIALMAVLSLYASSARQATMLAVLVWCVISIVSALLGYYQPTLPSLDWLLPGSQIDLLVDNTPSGALIHAPLPVVQSAVLLLAGLFYMKRIAL</sequence>
<feature type="transmembrane region" description="Helical" evidence="1">
    <location>
        <begin position="206"/>
        <end position="227"/>
    </location>
</feature>
<evidence type="ECO:0000256" key="1">
    <source>
        <dbReference type="SAM" id="Phobius"/>
    </source>
</evidence>
<feature type="transmembrane region" description="Helical" evidence="1">
    <location>
        <begin position="254"/>
        <end position="276"/>
    </location>
</feature>
<dbReference type="Pfam" id="PF12679">
    <property type="entry name" value="ABC2_membrane_2"/>
    <property type="match status" value="1"/>
</dbReference>
<dbReference type="EMBL" id="JAHEPS010000005">
    <property type="protein sequence ID" value="MBT1445615.1"/>
    <property type="molecule type" value="Genomic_DNA"/>
</dbReference>
<gene>
    <name evidence="2" type="ORF">KJI95_13920</name>
</gene>
<keyword evidence="1" id="KW-0812">Transmembrane</keyword>
<evidence type="ECO:0000313" key="3">
    <source>
        <dbReference type="Proteomes" id="UP001195903"/>
    </source>
</evidence>
<evidence type="ECO:0000313" key="2">
    <source>
        <dbReference type="EMBL" id="MBT1445615.1"/>
    </source>
</evidence>
<protein>
    <submittedName>
        <fullName evidence="2">ABC transporter permease subunit</fullName>
    </submittedName>
</protein>
<comment type="caution">
    <text evidence="2">The sequence shown here is derived from an EMBL/GenBank/DDBJ whole genome shotgun (WGS) entry which is preliminary data.</text>
</comment>